<gene>
    <name evidence="9" type="ORF">AK812_SmicGene4515</name>
</gene>
<evidence type="ECO:0000313" key="10">
    <source>
        <dbReference type="Proteomes" id="UP000186817"/>
    </source>
</evidence>
<evidence type="ECO:0000256" key="5">
    <source>
        <dbReference type="PROSITE-ProRule" id="PRU00723"/>
    </source>
</evidence>
<feature type="transmembrane region" description="Helical" evidence="7">
    <location>
        <begin position="410"/>
        <end position="431"/>
    </location>
</feature>
<dbReference type="OrthoDB" id="408835at2759"/>
<feature type="transmembrane region" description="Helical" evidence="7">
    <location>
        <begin position="193"/>
        <end position="213"/>
    </location>
</feature>
<keyword evidence="7" id="KW-0812">Transmembrane</keyword>
<dbReference type="Pfam" id="PF00642">
    <property type="entry name" value="zf-CCCH"/>
    <property type="match status" value="1"/>
</dbReference>
<dbReference type="EMBL" id="LSRX01000056">
    <property type="protein sequence ID" value="OLQ11631.1"/>
    <property type="molecule type" value="Genomic_DNA"/>
</dbReference>
<dbReference type="GO" id="GO:0003729">
    <property type="term" value="F:mRNA binding"/>
    <property type="evidence" value="ECO:0007669"/>
    <property type="project" value="InterPro"/>
</dbReference>
<dbReference type="PROSITE" id="PS50103">
    <property type="entry name" value="ZF_C3H1"/>
    <property type="match status" value="2"/>
</dbReference>
<keyword evidence="3 5" id="KW-0863">Zinc-finger</keyword>
<accession>A0A1Q9EW32</accession>
<protein>
    <recommendedName>
        <fullName evidence="8">C3H1-type domain-containing protein</fullName>
    </recommendedName>
</protein>
<feature type="coiled-coil region" evidence="6">
    <location>
        <begin position="712"/>
        <end position="750"/>
    </location>
</feature>
<dbReference type="PANTHER" id="PTHR12547">
    <property type="entry name" value="CCCH ZINC FINGER/TIS11-RELATED"/>
    <property type="match status" value="1"/>
</dbReference>
<proteinExistence type="predicted"/>
<feature type="zinc finger region" description="C3H1-type" evidence="5">
    <location>
        <begin position="652"/>
        <end position="680"/>
    </location>
</feature>
<evidence type="ECO:0000259" key="8">
    <source>
        <dbReference type="PROSITE" id="PS50103"/>
    </source>
</evidence>
<dbReference type="Gene3D" id="3.30.1370.210">
    <property type="match status" value="1"/>
</dbReference>
<comment type="caution">
    <text evidence="9">The sequence shown here is derived from an EMBL/GenBank/DDBJ whole genome shotgun (WGS) entry which is preliminary data.</text>
</comment>
<dbReference type="GO" id="GO:0008270">
    <property type="term" value="F:zinc ion binding"/>
    <property type="evidence" value="ECO:0007669"/>
    <property type="project" value="UniProtKB-KW"/>
</dbReference>
<evidence type="ECO:0000256" key="3">
    <source>
        <dbReference type="ARBA" id="ARBA00022771"/>
    </source>
</evidence>
<organism evidence="9 10">
    <name type="scientific">Symbiodinium microadriaticum</name>
    <name type="common">Dinoflagellate</name>
    <name type="synonym">Zooxanthella microadriatica</name>
    <dbReference type="NCBI Taxonomy" id="2951"/>
    <lineage>
        <taxon>Eukaryota</taxon>
        <taxon>Sar</taxon>
        <taxon>Alveolata</taxon>
        <taxon>Dinophyceae</taxon>
        <taxon>Suessiales</taxon>
        <taxon>Symbiodiniaceae</taxon>
        <taxon>Symbiodinium</taxon>
    </lineage>
</organism>
<evidence type="ECO:0000256" key="7">
    <source>
        <dbReference type="SAM" id="Phobius"/>
    </source>
</evidence>
<evidence type="ECO:0000256" key="2">
    <source>
        <dbReference type="ARBA" id="ARBA00022737"/>
    </source>
</evidence>
<dbReference type="PANTHER" id="PTHR12547:SF18">
    <property type="entry name" value="PROTEIN TIS11"/>
    <property type="match status" value="1"/>
</dbReference>
<feature type="zinc finger region" description="C3H1-type" evidence="5">
    <location>
        <begin position="617"/>
        <end position="644"/>
    </location>
</feature>
<feature type="transmembrane region" description="Helical" evidence="7">
    <location>
        <begin position="513"/>
        <end position="531"/>
    </location>
</feature>
<feature type="domain" description="C3H1-type" evidence="8">
    <location>
        <begin position="652"/>
        <end position="680"/>
    </location>
</feature>
<keyword evidence="2" id="KW-0677">Repeat</keyword>
<feature type="transmembrane region" description="Helical" evidence="7">
    <location>
        <begin position="451"/>
        <end position="469"/>
    </location>
</feature>
<keyword evidence="1 5" id="KW-0479">Metal-binding</keyword>
<dbReference type="InterPro" id="IPR000571">
    <property type="entry name" value="Znf_CCCH"/>
</dbReference>
<keyword evidence="6" id="KW-0175">Coiled coil</keyword>
<keyword evidence="7" id="KW-0472">Membrane</keyword>
<dbReference type="InterPro" id="IPR045877">
    <property type="entry name" value="ZFP36-like"/>
</dbReference>
<sequence>MGNGFNRPCCDEGVKAPATEVVAASTPIEICDGSMSPQDSSEYPQMGRLGTSSSFNVQRQPAPGRMSRLMKLKHLEIDEDIMRGADLRRTLWHCGRAWRRPPSELSENERAQLWKYSTPVDGFDTFVSHTWLTPGKWKVFSLMVQKGWQLMLASWAMAVVVIMVLCMTDVLPMPWTYQARFHEFEEVCPLGPWILLVGILALILGLVISPYLPTYQETMFFDMFSIHQTDARLMERGVYGLGGCLRRSRQLQVLWSSPYLSRLWCVFELAAYRQANPNGKICWTPLFRERALLAMFVICCWMTSLFWAFAALQAGPESFMIGYAASLLPVILGTHVLRRTFREGQKMLDDLQYFDLASAGCALEFDRRFIYTAIQDWYESEEAFTQYVRGPLREELLTSASFQDIPLHHYMILLPVGMSLSLEFLVALLKGGAPAPVLASNVIGLMLGFDVAWAVFCLDVFHCMCFRFASPKFACLKYRKLLDFGQSILIVLLSVLCWAFGGEVSQLAVHSGVWPTLGWTAFAICCALASLKGVPAAAAFSGRIPCVLAKPTDAQEDSPQNKVPTPWMGQGYMQQDLYGDVNNSYAQAAEGFSNDRQARGEKPKDNLVDKTAFRQQFKKTQMCRFFQRAACRKGDLCEFAHGPEELAQAPDLRRTSLCKAFMEGCCPESAETCRFAHGIAMLRRTPGFEKLVGSTKAKPTNEDTQIEEHSQLHEILKKQQREQDEMRRVIEEQRRRINELKMQQEQLQLAQYASALQSQLPLVPPASIAPQPTLLPKLGSMFPAGYEKSIPLCFISRRNRAVAFREFQASAN</sequence>
<name>A0A1Q9EW32_SYMMI</name>
<keyword evidence="7" id="KW-1133">Transmembrane helix</keyword>
<dbReference type="SMART" id="SM00356">
    <property type="entry name" value="ZnF_C3H1"/>
    <property type="match status" value="2"/>
</dbReference>
<feature type="transmembrane region" description="Helical" evidence="7">
    <location>
        <begin position="291"/>
        <end position="312"/>
    </location>
</feature>
<feature type="transmembrane region" description="Helical" evidence="7">
    <location>
        <begin position="481"/>
        <end position="501"/>
    </location>
</feature>
<keyword evidence="10" id="KW-1185">Reference proteome</keyword>
<dbReference type="Proteomes" id="UP000186817">
    <property type="component" value="Unassembled WGS sequence"/>
</dbReference>
<evidence type="ECO:0000313" key="9">
    <source>
        <dbReference type="EMBL" id="OLQ11631.1"/>
    </source>
</evidence>
<dbReference type="InterPro" id="IPR036855">
    <property type="entry name" value="Znf_CCCH_sf"/>
</dbReference>
<evidence type="ECO:0000256" key="6">
    <source>
        <dbReference type="SAM" id="Coils"/>
    </source>
</evidence>
<feature type="transmembrane region" description="Helical" evidence="7">
    <location>
        <begin position="150"/>
        <end position="173"/>
    </location>
</feature>
<dbReference type="SUPFAM" id="SSF90229">
    <property type="entry name" value="CCCH zinc finger"/>
    <property type="match status" value="1"/>
</dbReference>
<reference evidence="9 10" key="1">
    <citation type="submission" date="2016-02" db="EMBL/GenBank/DDBJ databases">
        <title>Genome analysis of coral dinoflagellate symbionts highlights evolutionary adaptations to a symbiotic lifestyle.</title>
        <authorList>
            <person name="Aranda M."/>
            <person name="Li Y."/>
            <person name="Liew Y.J."/>
            <person name="Baumgarten S."/>
            <person name="Simakov O."/>
            <person name="Wilson M."/>
            <person name="Piel J."/>
            <person name="Ashoor H."/>
            <person name="Bougouffa S."/>
            <person name="Bajic V.B."/>
            <person name="Ryu T."/>
            <person name="Ravasi T."/>
            <person name="Bayer T."/>
            <person name="Micklem G."/>
            <person name="Kim H."/>
            <person name="Bhak J."/>
            <person name="Lajeunesse T.C."/>
            <person name="Voolstra C.R."/>
        </authorList>
    </citation>
    <scope>NUCLEOTIDE SEQUENCE [LARGE SCALE GENOMIC DNA]</scope>
    <source>
        <strain evidence="9 10">CCMP2467</strain>
    </source>
</reference>
<evidence type="ECO:0000256" key="1">
    <source>
        <dbReference type="ARBA" id="ARBA00022723"/>
    </source>
</evidence>
<dbReference type="AlphaFoldDB" id="A0A1Q9EW32"/>
<feature type="domain" description="C3H1-type" evidence="8">
    <location>
        <begin position="617"/>
        <end position="644"/>
    </location>
</feature>
<feature type="transmembrane region" description="Helical" evidence="7">
    <location>
        <begin position="318"/>
        <end position="337"/>
    </location>
</feature>
<keyword evidence="4 5" id="KW-0862">Zinc</keyword>
<evidence type="ECO:0000256" key="4">
    <source>
        <dbReference type="ARBA" id="ARBA00022833"/>
    </source>
</evidence>